<organism evidence="2 3">
    <name type="scientific">Metasolibacillus meyeri</name>
    <dbReference type="NCBI Taxonomy" id="1071052"/>
    <lineage>
        <taxon>Bacteria</taxon>
        <taxon>Bacillati</taxon>
        <taxon>Bacillota</taxon>
        <taxon>Bacilli</taxon>
        <taxon>Bacillales</taxon>
        <taxon>Caryophanaceae</taxon>
        <taxon>Metasolibacillus</taxon>
    </lineage>
</organism>
<dbReference type="Gene3D" id="1.10.10.10">
    <property type="entry name" value="Winged helix-like DNA-binding domain superfamily/Winged helix DNA-binding domain"/>
    <property type="match status" value="1"/>
</dbReference>
<dbReference type="InterPro" id="IPR036388">
    <property type="entry name" value="WH-like_DNA-bd_sf"/>
</dbReference>
<dbReference type="AlphaFoldDB" id="A0AAW9NUR2"/>
<dbReference type="GO" id="GO:0003677">
    <property type="term" value="F:DNA binding"/>
    <property type="evidence" value="ECO:0007669"/>
    <property type="project" value="InterPro"/>
</dbReference>
<dbReference type="GO" id="GO:0003700">
    <property type="term" value="F:DNA-binding transcription factor activity"/>
    <property type="evidence" value="ECO:0007669"/>
    <property type="project" value="InterPro"/>
</dbReference>
<gene>
    <name evidence="2" type="ORF">P9B03_05835</name>
</gene>
<evidence type="ECO:0000313" key="2">
    <source>
        <dbReference type="EMBL" id="MEC1177998.1"/>
    </source>
</evidence>
<dbReference type="EMBL" id="JARSFG010000007">
    <property type="protein sequence ID" value="MEC1177998.1"/>
    <property type="molecule type" value="Genomic_DNA"/>
</dbReference>
<dbReference type="PANTHER" id="PTHR30514">
    <property type="entry name" value="GLUCOKINASE"/>
    <property type="match status" value="1"/>
</dbReference>
<dbReference type="SUPFAM" id="SSF46689">
    <property type="entry name" value="Homeodomain-like"/>
    <property type="match status" value="1"/>
</dbReference>
<dbReference type="Proteomes" id="UP001344888">
    <property type="component" value="Unassembled WGS sequence"/>
</dbReference>
<comment type="caution">
    <text evidence="2">The sequence shown here is derived from an EMBL/GenBank/DDBJ whole genome shotgun (WGS) entry which is preliminary data.</text>
</comment>
<reference evidence="2 3" key="1">
    <citation type="submission" date="2023-03" db="EMBL/GenBank/DDBJ databases">
        <title>Bacillus Genome Sequencing.</title>
        <authorList>
            <person name="Dunlap C."/>
        </authorList>
    </citation>
    <scope>NUCLEOTIDE SEQUENCE [LARGE SCALE GENOMIC DNA]</scope>
    <source>
        <strain evidence="2 3">B-59205</strain>
    </source>
</reference>
<dbReference type="RefSeq" id="WP_326122516.1">
    <property type="nucleotide sequence ID" value="NZ_JARSFG010000007.1"/>
</dbReference>
<dbReference type="InterPro" id="IPR047640">
    <property type="entry name" value="RpiR-like"/>
</dbReference>
<sequence>MSICESIKKRFIRLSKGQRRVAQFVLNDPSIVTTKIAAEVGKIAGVSESTVIRFCYAMDFAGYSELQRRMKEDLAYQK</sequence>
<dbReference type="PROSITE" id="PS51071">
    <property type="entry name" value="HTH_RPIR"/>
    <property type="match status" value="1"/>
</dbReference>
<dbReference type="InterPro" id="IPR000281">
    <property type="entry name" value="HTH_RpiR"/>
</dbReference>
<feature type="domain" description="HTH rpiR-type" evidence="1">
    <location>
        <begin position="1"/>
        <end position="77"/>
    </location>
</feature>
<name>A0AAW9NUR2_9BACL</name>
<proteinExistence type="predicted"/>
<dbReference type="GO" id="GO:0097367">
    <property type="term" value="F:carbohydrate derivative binding"/>
    <property type="evidence" value="ECO:0007669"/>
    <property type="project" value="InterPro"/>
</dbReference>
<accession>A0AAW9NUR2</accession>
<evidence type="ECO:0000313" key="3">
    <source>
        <dbReference type="Proteomes" id="UP001344888"/>
    </source>
</evidence>
<dbReference type="InterPro" id="IPR009057">
    <property type="entry name" value="Homeodomain-like_sf"/>
</dbReference>
<dbReference type="Pfam" id="PF01418">
    <property type="entry name" value="HTH_6"/>
    <property type="match status" value="1"/>
</dbReference>
<evidence type="ECO:0000259" key="1">
    <source>
        <dbReference type="PROSITE" id="PS51071"/>
    </source>
</evidence>
<keyword evidence="3" id="KW-1185">Reference proteome</keyword>
<protein>
    <recommendedName>
        <fullName evidence="1">HTH rpiR-type domain-containing protein</fullName>
    </recommendedName>
</protein>